<proteinExistence type="predicted"/>
<keyword evidence="2" id="KW-1185">Reference proteome</keyword>
<dbReference type="RefSeq" id="WP_202829164.1">
    <property type="nucleotide sequence ID" value="NZ_JAEUXJ010000039.1"/>
</dbReference>
<organism evidence="1 2">
    <name type="scientific">Belnapia mucosa</name>
    <dbReference type="NCBI Taxonomy" id="2804532"/>
    <lineage>
        <taxon>Bacteria</taxon>
        <taxon>Pseudomonadati</taxon>
        <taxon>Pseudomonadota</taxon>
        <taxon>Alphaproteobacteria</taxon>
        <taxon>Acetobacterales</taxon>
        <taxon>Roseomonadaceae</taxon>
        <taxon>Belnapia</taxon>
    </lineage>
</organism>
<reference evidence="1 2" key="1">
    <citation type="submission" date="2021-01" db="EMBL/GenBank/DDBJ databases">
        <title>Belnapia mucosa sp. nov. and Belnapia arida sp. nov., isolated from the Tabernas Desert (Almeria, Spain).</title>
        <authorList>
            <person name="Molina-Menor E."/>
            <person name="Vidal-Verdu A."/>
            <person name="Calonge A."/>
            <person name="Satari L."/>
            <person name="Pereto Magraner J."/>
            <person name="Porcar Miralles M."/>
        </authorList>
    </citation>
    <scope>NUCLEOTIDE SEQUENCE [LARGE SCALE GENOMIC DNA]</scope>
    <source>
        <strain evidence="1 2">T6</strain>
    </source>
</reference>
<evidence type="ECO:0000313" key="1">
    <source>
        <dbReference type="EMBL" id="MBL6459432.1"/>
    </source>
</evidence>
<name>A0ABS1VCU9_9PROT</name>
<dbReference type="EMBL" id="JAEUXJ010000039">
    <property type="protein sequence ID" value="MBL6459432.1"/>
    <property type="molecule type" value="Genomic_DNA"/>
</dbReference>
<evidence type="ECO:0000313" key="2">
    <source>
        <dbReference type="Proteomes" id="UP000606490"/>
    </source>
</evidence>
<comment type="caution">
    <text evidence="1">The sequence shown here is derived from an EMBL/GenBank/DDBJ whole genome shotgun (WGS) entry which is preliminary data.</text>
</comment>
<sequence length="90" mass="10046">MTIAEQASATNRMRRALLAFQTAKIAFLIARRRFKALPEAEVNQLKATLRLTATEVDAAFKMFSAAGLVTDDKDQRSITEAQRYLAESKP</sequence>
<gene>
    <name evidence="1" type="ORF">JMJ55_29390</name>
</gene>
<accession>A0ABS1VCU9</accession>
<protein>
    <submittedName>
        <fullName evidence="1">Uncharacterized protein</fullName>
    </submittedName>
</protein>
<dbReference type="Proteomes" id="UP000606490">
    <property type="component" value="Unassembled WGS sequence"/>
</dbReference>